<protein>
    <submittedName>
        <fullName evidence="1">ABC transporter substrate-binding protein</fullName>
    </submittedName>
</protein>
<dbReference type="RefSeq" id="WP_243917806.1">
    <property type="nucleotide sequence ID" value="NZ_JALHLG010000003.1"/>
</dbReference>
<dbReference type="Pfam" id="PF13416">
    <property type="entry name" value="SBP_bac_8"/>
    <property type="match status" value="1"/>
</dbReference>
<dbReference type="SUPFAM" id="SSF53850">
    <property type="entry name" value="Periplasmic binding protein-like II"/>
    <property type="match status" value="1"/>
</dbReference>
<dbReference type="InterPro" id="IPR027020">
    <property type="entry name" value="YnjB"/>
</dbReference>
<dbReference type="InterPro" id="IPR006059">
    <property type="entry name" value="SBP"/>
</dbReference>
<proteinExistence type="predicted"/>
<dbReference type="Proteomes" id="UP001202281">
    <property type="component" value="Unassembled WGS sequence"/>
</dbReference>
<dbReference type="EMBL" id="JALHLG010000003">
    <property type="protein sequence ID" value="MCJ2185804.1"/>
    <property type="molecule type" value="Genomic_DNA"/>
</dbReference>
<accession>A0ABT0BM66</accession>
<name>A0ABT0BM66_9SPHN</name>
<sequence>MKDRPALSDLTRRQTLAGLSIASMLPLTLSACARADGPDIAPDAPWDEVIAAARGQTVNWAAWAGDPKINAYIAWTGAVLRKRFDIAVRHIKTGDTANTVQTLLADKASGRAAGGRTDLVWINGENFNAARKAGLLWGPFAQRLPHWRLVDTEGKPATVSDFTIPIEGYESPWGMAQLTFFYDSARGTMPPRSVPAMLDWAAAHPGRMAYPAPPDFVGIAFVKQALLELITDRSVLYRPFADAEFAAHTRPLWAFLDALHPHLWRKGRAYPHDYRALRQLLEDREVDIAMSFNPSEAATAVAGGFLPPSSRSYILDGGTIQNCHFVAIPFNAAAKAAAMVTANFLLSPEAQARKADTKVWGDPTVLDPAKLSAEDRARFAALAAPQPIGGGEAKGLLEPHPSWQVKLAEAWRARYAS</sequence>
<organism evidence="1 2">
    <name type="scientific">Novosphingobium beihaiensis</name>
    <dbReference type="NCBI Taxonomy" id="2930389"/>
    <lineage>
        <taxon>Bacteria</taxon>
        <taxon>Pseudomonadati</taxon>
        <taxon>Pseudomonadota</taxon>
        <taxon>Alphaproteobacteria</taxon>
        <taxon>Sphingomonadales</taxon>
        <taxon>Sphingomonadaceae</taxon>
        <taxon>Novosphingobium</taxon>
    </lineage>
</organism>
<dbReference type="Gene3D" id="3.40.190.10">
    <property type="entry name" value="Periplasmic binding protein-like II"/>
    <property type="match status" value="2"/>
</dbReference>
<keyword evidence="2" id="KW-1185">Reference proteome</keyword>
<reference evidence="1 2" key="1">
    <citation type="submission" date="2022-04" db="EMBL/GenBank/DDBJ databases">
        <title>Identification of a novel bacterium isolated from mangrove sediments.</title>
        <authorList>
            <person name="Pan X."/>
        </authorList>
    </citation>
    <scope>NUCLEOTIDE SEQUENCE [LARGE SCALE GENOMIC DNA]</scope>
    <source>
        <strain evidence="1 2">B2638</strain>
    </source>
</reference>
<dbReference type="PANTHER" id="PTHR42779:SF1">
    <property type="entry name" value="PROTEIN YNJB"/>
    <property type="match status" value="1"/>
</dbReference>
<dbReference type="NCBIfam" id="NF008633">
    <property type="entry name" value="PRK11622.1"/>
    <property type="match status" value="1"/>
</dbReference>
<comment type="caution">
    <text evidence="1">The sequence shown here is derived from an EMBL/GenBank/DDBJ whole genome shotgun (WGS) entry which is preliminary data.</text>
</comment>
<evidence type="ECO:0000313" key="2">
    <source>
        <dbReference type="Proteomes" id="UP001202281"/>
    </source>
</evidence>
<dbReference type="PIRSF" id="PIRSF029172">
    <property type="entry name" value="UCP029172_ABC_sbc_YnjB"/>
    <property type="match status" value="1"/>
</dbReference>
<gene>
    <name evidence="1" type="ORF">MTR66_03130</name>
</gene>
<dbReference type="PANTHER" id="PTHR42779">
    <property type="entry name" value="PROTEIN YNJB"/>
    <property type="match status" value="1"/>
</dbReference>
<evidence type="ECO:0000313" key="1">
    <source>
        <dbReference type="EMBL" id="MCJ2185804.1"/>
    </source>
</evidence>
<dbReference type="PROSITE" id="PS51257">
    <property type="entry name" value="PROKAR_LIPOPROTEIN"/>
    <property type="match status" value="1"/>
</dbReference>